<keyword evidence="1" id="KW-0472">Membrane</keyword>
<dbReference type="AlphaFoldDB" id="A0A226DSI9"/>
<protein>
    <submittedName>
        <fullName evidence="2">Uncharacterized protein</fullName>
    </submittedName>
</protein>
<keyword evidence="3" id="KW-1185">Reference proteome</keyword>
<dbReference type="EMBL" id="LNIX01000012">
    <property type="protein sequence ID" value="OXA48040.1"/>
    <property type="molecule type" value="Genomic_DNA"/>
</dbReference>
<gene>
    <name evidence="2" type="ORF">Fcan01_16993</name>
</gene>
<sequence length="250" mass="28240">MANLTTFMATCYSPVITTWISFTDNAPLYGFALYVLKVTSLNFTFRVVIATFASITFNIFASVIYLSALVEASGIVVLNVWTKILSKADISFSETIQIYNQLKVMTILMQEIGQDLVSVCLHHAFAVIMSTNAMYHFVLQFTSGRGMSILVTYTSLVTLFAATGIEMLAICFVAKSSSMSKEMLRNLLRNNGQDKYRRRVLRSMRPNSISFEFLDSVDSIRNGIGMDYFVRYLERVQSHTVTWLLATKHN</sequence>
<evidence type="ECO:0000313" key="3">
    <source>
        <dbReference type="Proteomes" id="UP000198287"/>
    </source>
</evidence>
<name>A0A226DSI9_FOLCA</name>
<evidence type="ECO:0000313" key="2">
    <source>
        <dbReference type="EMBL" id="OXA48040.1"/>
    </source>
</evidence>
<keyword evidence="1" id="KW-1133">Transmembrane helix</keyword>
<keyword evidence="1" id="KW-0812">Transmembrane</keyword>
<feature type="transmembrane region" description="Helical" evidence="1">
    <location>
        <begin position="116"/>
        <end position="138"/>
    </location>
</feature>
<evidence type="ECO:0000256" key="1">
    <source>
        <dbReference type="SAM" id="Phobius"/>
    </source>
</evidence>
<accession>A0A226DSI9</accession>
<proteinExistence type="predicted"/>
<reference evidence="2 3" key="1">
    <citation type="submission" date="2015-12" db="EMBL/GenBank/DDBJ databases">
        <title>The genome of Folsomia candida.</title>
        <authorList>
            <person name="Faddeeva A."/>
            <person name="Derks M.F."/>
            <person name="Anvar Y."/>
            <person name="Smit S."/>
            <person name="Van Straalen N."/>
            <person name="Roelofs D."/>
        </authorList>
    </citation>
    <scope>NUCLEOTIDE SEQUENCE [LARGE SCALE GENOMIC DNA]</scope>
    <source>
        <strain evidence="2 3">VU population</strain>
        <tissue evidence="2">Whole body</tissue>
    </source>
</reference>
<feature type="transmembrane region" description="Helical" evidence="1">
    <location>
        <begin position="150"/>
        <end position="174"/>
    </location>
</feature>
<comment type="caution">
    <text evidence="2">The sequence shown here is derived from an EMBL/GenBank/DDBJ whole genome shotgun (WGS) entry which is preliminary data.</text>
</comment>
<dbReference type="Proteomes" id="UP000198287">
    <property type="component" value="Unassembled WGS sequence"/>
</dbReference>
<organism evidence="2 3">
    <name type="scientific">Folsomia candida</name>
    <name type="common">Springtail</name>
    <dbReference type="NCBI Taxonomy" id="158441"/>
    <lineage>
        <taxon>Eukaryota</taxon>
        <taxon>Metazoa</taxon>
        <taxon>Ecdysozoa</taxon>
        <taxon>Arthropoda</taxon>
        <taxon>Hexapoda</taxon>
        <taxon>Collembola</taxon>
        <taxon>Entomobryomorpha</taxon>
        <taxon>Isotomoidea</taxon>
        <taxon>Isotomidae</taxon>
        <taxon>Proisotominae</taxon>
        <taxon>Folsomia</taxon>
    </lineage>
</organism>